<keyword evidence="1" id="KW-1133">Transmembrane helix</keyword>
<evidence type="ECO:0000256" key="1">
    <source>
        <dbReference type="SAM" id="Phobius"/>
    </source>
</evidence>
<name>S7ZWS7_PENO1</name>
<protein>
    <submittedName>
        <fullName evidence="2">Uncharacterized protein</fullName>
    </submittedName>
</protein>
<organism evidence="2 3">
    <name type="scientific">Penicillium oxalicum (strain 114-2 / CGMCC 5302)</name>
    <name type="common">Penicillium decumbens</name>
    <dbReference type="NCBI Taxonomy" id="933388"/>
    <lineage>
        <taxon>Eukaryota</taxon>
        <taxon>Fungi</taxon>
        <taxon>Dikarya</taxon>
        <taxon>Ascomycota</taxon>
        <taxon>Pezizomycotina</taxon>
        <taxon>Eurotiomycetes</taxon>
        <taxon>Eurotiomycetidae</taxon>
        <taxon>Eurotiales</taxon>
        <taxon>Aspergillaceae</taxon>
        <taxon>Penicillium</taxon>
    </lineage>
</organism>
<sequence>MWVDRPMSIVCFFDYSPGHSGTWGVLNLLITIRVVIAKSSWSKLPLHAANLYGTAQAQGGRAGIGIKALEETVAYAPHTLIELASQFQ</sequence>
<accession>S7ZWS7</accession>
<keyword evidence="3" id="KW-1185">Reference proteome</keyword>
<keyword evidence="1" id="KW-0472">Membrane</keyword>
<evidence type="ECO:0000313" key="3">
    <source>
        <dbReference type="Proteomes" id="UP000019376"/>
    </source>
</evidence>
<dbReference type="HOGENOM" id="CLU_2469820_0_0_1"/>
<dbReference type="AlphaFoldDB" id="S7ZWS7"/>
<dbReference type="EMBL" id="KB644415">
    <property type="protein sequence ID" value="EPS34889.1"/>
    <property type="molecule type" value="Genomic_DNA"/>
</dbReference>
<feature type="transmembrane region" description="Helical" evidence="1">
    <location>
        <begin position="20"/>
        <end position="36"/>
    </location>
</feature>
<proteinExistence type="predicted"/>
<evidence type="ECO:0000313" key="2">
    <source>
        <dbReference type="EMBL" id="EPS34889.1"/>
    </source>
</evidence>
<keyword evidence="1" id="KW-0812">Transmembrane</keyword>
<reference evidence="2 3" key="1">
    <citation type="journal article" date="2013" name="PLoS ONE">
        <title>Genomic and secretomic analyses reveal unique features of the lignocellulolytic enzyme system of Penicillium decumbens.</title>
        <authorList>
            <person name="Liu G."/>
            <person name="Zhang L."/>
            <person name="Wei X."/>
            <person name="Zou G."/>
            <person name="Qin Y."/>
            <person name="Ma L."/>
            <person name="Li J."/>
            <person name="Zheng H."/>
            <person name="Wang S."/>
            <person name="Wang C."/>
            <person name="Xun L."/>
            <person name="Zhao G.-P."/>
            <person name="Zhou Z."/>
            <person name="Qu Y."/>
        </authorList>
    </citation>
    <scope>NUCLEOTIDE SEQUENCE [LARGE SCALE GENOMIC DNA]</scope>
    <source>
        <strain evidence="3">114-2 / CGMCC 5302</strain>
    </source>
</reference>
<gene>
    <name evidence="2" type="ORF">PDE_09853</name>
</gene>
<dbReference type="Proteomes" id="UP000019376">
    <property type="component" value="Unassembled WGS sequence"/>
</dbReference>